<proteinExistence type="inferred from homology"/>
<dbReference type="KEGG" id="mis:MICPUN_71958"/>
<feature type="non-terminal residue" evidence="3">
    <location>
        <position position="227"/>
    </location>
</feature>
<dbReference type="InterPro" id="IPR051498">
    <property type="entry name" value="Phosducin-like_chap/apop_reg"/>
</dbReference>
<feature type="non-terminal residue" evidence="3">
    <location>
        <position position="1"/>
    </location>
</feature>
<dbReference type="STRING" id="296587.C1E1D2"/>
<dbReference type="FunCoup" id="C1E1D2">
    <property type="interactions" value="1662"/>
</dbReference>
<dbReference type="OMA" id="FCEIRAN"/>
<dbReference type="GO" id="GO:0006457">
    <property type="term" value="P:protein folding"/>
    <property type="evidence" value="ECO:0007669"/>
    <property type="project" value="TreeGrafter"/>
</dbReference>
<dbReference type="PANTHER" id="PTHR45809">
    <property type="entry name" value="VIRAL IAP-ASSOCIATED FACTOR HOMOLOG"/>
    <property type="match status" value="1"/>
</dbReference>
<dbReference type="RefSeq" id="XP_002500458.1">
    <property type="nucleotide sequence ID" value="XM_002500412.1"/>
</dbReference>
<organism evidence="3 4">
    <name type="scientific">Micromonas commoda (strain RCC299 / NOUM17 / CCMP2709)</name>
    <name type="common">Picoplanktonic green alga</name>
    <dbReference type="NCBI Taxonomy" id="296587"/>
    <lineage>
        <taxon>Eukaryota</taxon>
        <taxon>Viridiplantae</taxon>
        <taxon>Chlorophyta</taxon>
        <taxon>Mamiellophyceae</taxon>
        <taxon>Mamiellales</taxon>
        <taxon>Mamiellaceae</taxon>
        <taxon>Micromonas</taxon>
    </lineage>
</organism>
<dbReference type="EMBL" id="CP001324">
    <property type="protein sequence ID" value="ACO61716.1"/>
    <property type="molecule type" value="Genomic_DNA"/>
</dbReference>
<dbReference type="GO" id="GO:0005737">
    <property type="term" value="C:cytoplasm"/>
    <property type="evidence" value="ECO:0007669"/>
    <property type="project" value="TreeGrafter"/>
</dbReference>
<dbReference type="AlphaFoldDB" id="C1E1D2"/>
<evidence type="ECO:0000313" key="3">
    <source>
        <dbReference type="EMBL" id="ACO61716.1"/>
    </source>
</evidence>
<keyword evidence="4" id="KW-1185">Reference proteome</keyword>
<dbReference type="PANTHER" id="PTHR45809:SF3">
    <property type="entry name" value="VIRAL IAP-ASSOCIATED FACTOR HOMOLOG"/>
    <property type="match status" value="1"/>
</dbReference>
<dbReference type="InterPro" id="IPR036249">
    <property type="entry name" value="Thioredoxin-like_sf"/>
</dbReference>
<evidence type="ECO:0000256" key="1">
    <source>
        <dbReference type="ARBA" id="ARBA00009686"/>
    </source>
</evidence>
<dbReference type="OrthoDB" id="45518at2759"/>
<dbReference type="Gene3D" id="3.40.30.10">
    <property type="entry name" value="Glutaredoxin"/>
    <property type="match status" value="1"/>
</dbReference>
<dbReference type="Proteomes" id="UP000002009">
    <property type="component" value="Chromosome 3"/>
</dbReference>
<evidence type="ECO:0000313" key="4">
    <source>
        <dbReference type="Proteomes" id="UP000002009"/>
    </source>
</evidence>
<dbReference type="Pfam" id="PF02114">
    <property type="entry name" value="Phosducin"/>
    <property type="match status" value="1"/>
</dbReference>
<dbReference type="InterPro" id="IPR024253">
    <property type="entry name" value="Phosducin_thioredoxin-like_dom"/>
</dbReference>
<protein>
    <recommendedName>
        <fullName evidence="2">Phosducin domain-containing protein</fullName>
    </recommendedName>
</protein>
<dbReference type="eggNOG" id="KOG3170">
    <property type="taxonomic scope" value="Eukaryota"/>
</dbReference>
<reference evidence="3 4" key="1">
    <citation type="journal article" date="2009" name="Science">
        <title>Green evolution and dynamic adaptations revealed by genomes of the marine picoeukaryotes Micromonas.</title>
        <authorList>
            <person name="Worden A.Z."/>
            <person name="Lee J.H."/>
            <person name="Mock T."/>
            <person name="Rouze P."/>
            <person name="Simmons M.P."/>
            <person name="Aerts A.L."/>
            <person name="Allen A.E."/>
            <person name="Cuvelier M.L."/>
            <person name="Derelle E."/>
            <person name="Everett M.V."/>
            <person name="Foulon E."/>
            <person name="Grimwood J."/>
            <person name="Gundlach H."/>
            <person name="Henrissat B."/>
            <person name="Napoli C."/>
            <person name="McDonald S.M."/>
            <person name="Parker M.S."/>
            <person name="Rombauts S."/>
            <person name="Salamov A."/>
            <person name="Von Dassow P."/>
            <person name="Badger J.H."/>
            <person name="Coutinho P.M."/>
            <person name="Demir E."/>
            <person name="Dubchak I."/>
            <person name="Gentemann C."/>
            <person name="Eikrem W."/>
            <person name="Gready J.E."/>
            <person name="John U."/>
            <person name="Lanier W."/>
            <person name="Lindquist E.A."/>
            <person name="Lucas S."/>
            <person name="Mayer K.F."/>
            <person name="Moreau H."/>
            <person name="Not F."/>
            <person name="Otillar R."/>
            <person name="Panaud O."/>
            <person name="Pangilinan J."/>
            <person name="Paulsen I."/>
            <person name="Piegu B."/>
            <person name="Poliakov A."/>
            <person name="Robbens S."/>
            <person name="Schmutz J."/>
            <person name="Toulza E."/>
            <person name="Wyss T."/>
            <person name="Zelensky A."/>
            <person name="Zhou K."/>
            <person name="Armbrust E.V."/>
            <person name="Bhattacharya D."/>
            <person name="Goodenough U.W."/>
            <person name="Van de Peer Y."/>
            <person name="Grigoriev I.V."/>
        </authorList>
    </citation>
    <scope>NUCLEOTIDE SEQUENCE [LARGE SCALE GENOMIC DNA]</scope>
    <source>
        <strain evidence="4">RCC299 / NOUM17</strain>
    </source>
</reference>
<feature type="domain" description="Phosducin" evidence="2">
    <location>
        <begin position="78"/>
        <end position="215"/>
    </location>
</feature>
<sequence>HVVYRGPEGETTVWDDVQRRFGNKPPLPEKFVPRAYAPEEDRGLRAAVERDGRAGGVAHVDAAGGTDALEAMEDEDAFADDGFLEEYRRKRLEEMKTAAAIPRFGAVVEITRDSFMAHVTDPSSEHYVLVLLHRPNCPECELLNVAYRELARKHPFTKFTSIPGKECIPGYPDRNMPTLLVYRNRDPVRTFMGLGHFGGRHMTPEGLELALNECGRVCAGARGGEDE</sequence>
<accession>C1E1D2</accession>
<dbReference type="SUPFAM" id="SSF52833">
    <property type="entry name" value="Thioredoxin-like"/>
    <property type="match status" value="1"/>
</dbReference>
<dbReference type="InParanoid" id="C1E1D2"/>
<evidence type="ECO:0000259" key="2">
    <source>
        <dbReference type="Pfam" id="PF02114"/>
    </source>
</evidence>
<comment type="similarity">
    <text evidence="1">Belongs to the phosducin family.</text>
</comment>
<name>C1E1D2_MICCC</name>
<gene>
    <name evidence="3" type="ORF">MICPUN_71958</name>
</gene>
<dbReference type="GeneID" id="8242083"/>